<protein>
    <submittedName>
        <fullName evidence="2">Uncharacterized protein</fullName>
    </submittedName>
</protein>
<feature type="region of interest" description="Disordered" evidence="1">
    <location>
        <begin position="55"/>
        <end position="80"/>
    </location>
</feature>
<accession>A0A8G2MPY2</accession>
<proteinExistence type="predicted"/>
<organism evidence="2 3">
    <name type="scientific">Rhizobium leguminosarum bv. viciae</name>
    <dbReference type="NCBI Taxonomy" id="387"/>
    <lineage>
        <taxon>Bacteria</taxon>
        <taxon>Pseudomonadati</taxon>
        <taxon>Pseudomonadota</taxon>
        <taxon>Alphaproteobacteria</taxon>
        <taxon>Hyphomicrobiales</taxon>
        <taxon>Rhizobiaceae</taxon>
        <taxon>Rhizobium/Agrobacterium group</taxon>
        <taxon>Rhizobium</taxon>
    </lineage>
</organism>
<comment type="caution">
    <text evidence="2">The sequence shown here is derived from an EMBL/GenBank/DDBJ whole genome shotgun (WGS) entry which is preliminary data.</text>
</comment>
<dbReference type="Proteomes" id="UP000291866">
    <property type="component" value="Unassembled WGS sequence"/>
</dbReference>
<name>A0A8G2MPY2_RHILV</name>
<sequence length="80" mass="8412">MTDQRDIGSCALRPFGGAKGIVERRTNLLPVRAGSAVLARARFRELGRADGRRAVDHSGYDAASERTSLTGACPSASALP</sequence>
<evidence type="ECO:0000313" key="3">
    <source>
        <dbReference type="Proteomes" id="UP000291866"/>
    </source>
</evidence>
<evidence type="ECO:0000256" key="1">
    <source>
        <dbReference type="SAM" id="MobiDB-lite"/>
    </source>
</evidence>
<gene>
    <name evidence="2" type="ORF">E0H31_14245</name>
</gene>
<evidence type="ECO:0000313" key="2">
    <source>
        <dbReference type="EMBL" id="TBX93687.1"/>
    </source>
</evidence>
<reference evidence="2 3" key="1">
    <citation type="submission" date="2019-02" db="EMBL/GenBank/DDBJ databases">
        <title>The competitiveness to form nodules shapes the capacities of Rhizobium leguminosarum sv viciae communities to promote symbiosis with specific hosts.</title>
        <authorList>
            <person name="Boivin S."/>
            <person name="Lepetit M."/>
        </authorList>
    </citation>
    <scope>NUCLEOTIDE SEQUENCE [LARGE SCALE GENOMIC DNA]</scope>
    <source>
        <strain evidence="2 3">SPF4F3</strain>
    </source>
</reference>
<dbReference type="AlphaFoldDB" id="A0A8G2MPY2"/>
<dbReference type="EMBL" id="SJLU01000006">
    <property type="protein sequence ID" value="TBX93687.1"/>
    <property type="molecule type" value="Genomic_DNA"/>
</dbReference>